<sequence length="88" mass="10053">MVSMGLPPSICQSRVCHIAIDWWDTLLCRSWWKSLVLCTSALDVCGLLLFFAKDYCAKVLYCQLFECSLHSPLQRLENLPSQWSQAAL</sequence>
<dbReference type="Proteomes" id="UP001178461">
    <property type="component" value="Chromosome 2"/>
</dbReference>
<dbReference type="AlphaFoldDB" id="A0AA35NYI2"/>
<name>A0AA35NYI2_9SAUR</name>
<reference evidence="1" key="1">
    <citation type="submission" date="2022-12" db="EMBL/GenBank/DDBJ databases">
        <authorList>
            <person name="Alioto T."/>
            <person name="Alioto T."/>
            <person name="Gomez Garrido J."/>
        </authorList>
    </citation>
    <scope>NUCLEOTIDE SEQUENCE</scope>
</reference>
<evidence type="ECO:0000313" key="1">
    <source>
        <dbReference type="EMBL" id="CAI5766240.1"/>
    </source>
</evidence>
<accession>A0AA35NYI2</accession>
<proteinExistence type="predicted"/>
<evidence type="ECO:0000313" key="2">
    <source>
        <dbReference type="Proteomes" id="UP001178461"/>
    </source>
</evidence>
<protein>
    <submittedName>
        <fullName evidence="1">Uncharacterized protein</fullName>
    </submittedName>
</protein>
<organism evidence="1 2">
    <name type="scientific">Podarcis lilfordi</name>
    <name type="common">Lilford's wall lizard</name>
    <dbReference type="NCBI Taxonomy" id="74358"/>
    <lineage>
        <taxon>Eukaryota</taxon>
        <taxon>Metazoa</taxon>
        <taxon>Chordata</taxon>
        <taxon>Craniata</taxon>
        <taxon>Vertebrata</taxon>
        <taxon>Euteleostomi</taxon>
        <taxon>Lepidosauria</taxon>
        <taxon>Squamata</taxon>
        <taxon>Bifurcata</taxon>
        <taxon>Unidentata</taxon>
        <taxon>Episquamata</taxon>
        <taxon>Laterata</taxon>
        <taxon>Lacertibaenia</taxon>
        <taxon>Lacertidae</taxon>
        <taxon>Podarcis</taxon>
    </lineage>
</organism>
<dbReference type="EMBL" id="OX395127">
    <property type="protein sequence ID" value="CAI5766240.1"/>
    <property type="molecule type" value="Genomic_DNA"/>
</dbReference>
<keyword evidence="2" id="KW-1185">Reference proteome</keyword>
<gene>
    <name evidence="1" type="ORF">PODLI_1B014764</name>
</gene>